<evidence type="ECO:0000313" key="2">
    <source>
        <dbReference type="EMBL" id="KAK6120155.1"/>
    </source>
</evidence>
<evidence type="ECO:0000256" key="1">
    <source>
        <dbReference type="SAM" id="MobiDB-lite"/>
    </source>
</evidence>
<dbReference type="InterPro" id="IPR008480">
    <property type="entry name" value="DUF761_pln"/>
</dbReference>
<dbReference type="Proteomes" id="UP001318860">
    <property type="component" value="Unassembled WGS sequence"/>
</dbReference>
<organism evidence="2 3">
    <name type="scientific">Rehmannia glutinosa</name>
    <name type="common">Chinese foxglove</name>
    <dbReference type="NCBI Taxonomy" id="99300"/>
    <lineage>
        <taxon>Eukaryota</taxon>
        <taxon>Viridiplantae</taxon>
        <taxon>Streptophyta</taxon>
        <taxon>Embryophyta</taxon>
        <taxon>Tracheophyta</taxon>
        <taxon>Spermatophyta</taxon>
        <taxon>Magnoliopsida</taxon>
        <taxon>eudicotyledons</taxon>
        <taxon>Gunneridae</taxon>
        <taxon>Pentapetalae</taxon>
        <taxon>asterids</taxon>
        <taxon>lamiids</taxon>
        <taxon>Lamiales</taxon>
        <taxon>Orobanchaceae</taxon>
        <taxon>Rehmannieae</taxon>
        <taxon>Rehmannia</taxon>
    </lineage>
</organism>
<evidence type="ECO:0000313" key="3">
    <source>
        <dbReference type="Proteomes" id="UP001318860"/>
    </source>
</evidence>
<accession>A0ABR0UCB0</accession>
<dbReference type="PANTHER" id="PTHR36378:SF1">
    <property type="entry name" value="COTTON FIBER PROTEIN"/>
    <property type="match status" value="1"/>
</dbReference>
<sequence length="184" mass="20152">MTEFMPRNDVIDIENVKESAYPTAAAVNPPGKKKKSGAFGIFRAALLVLRKRRGGEKGAKNVLAKQNSTASNNSNWTKLVGSMRPLRLQETADSPPADEIIGEIIPPASPTASSSCGTMSQYASATSLRDLDLDNSSDDEEDPDEVFDAITGDEMIDAKAEEFIAQFYKQIQLQKTHHHHYRGI</sequence>
<keyword evidence="3" id="KW-1185">Reference proteome</keyword>
<protein>
    <submittedName>
        <fullName evidence="2">Uncharacterized protein</fullName>
    </submittedName>
</protein>
<feature type="region of interest" description="Disordered" evidence="1">
    <location>
        <begin position="90"/>
        <end position="119"/>
    </location>
</feature>
<gene>
    <name evidence="2" type="ORF">DH2020_046061</name>
</gene>
<reference evidence="2 3" key="1">
    <citation type="journal article" date="2021" name="Comput. Struct. Biotechnol. J.">
        <title>De novo genome assembly of the potent medicinal plant Rehmannia glutinosa using nanopore technology.</title>
        <authorList>
            <person name="Ma L."/>
            <person name="Dong C."/>
            <person name="Song C."/>
            <person name="Wang X."/>
            <person name="Zheng X."/>
            <person name="Niu Y."/>
            <person name="Chen S."/>
            <person name="Feng W."/>
        </authorList>
    </citation>
    <scope>NUCLEOTIDE SEQUENCE [LARGE SCALE GENOMIC DNA]</scope>
    <source>
        <strain evidence="2">DH-2019</strain>
    </source>
</reference>
<proteinExistence type="predicted"/>
<name>A0ABR0UCB0_REHGL</name>
<dbReference type="EMBL" id="JABTTQ020003094">
    <property type="protein sequence ID" value="KAK6120155.1"/>
    <property type="molecule type" value="Genomic_DNA"/>
</dbReference>
<dbReference type="Pfam" id="PF05553">
    <property type="entry name" value="DUF761"/>
    <property type="match status" value="1"/>
</dbReference>
<dbReference type="PANTHER" id="PTHR36378">
    <property type="entry name" value="COTTON FIBER PROTEIN"/>
    <property type="match status" value="1"/>
</dbReference>
<comment type="caution">
    <text evidence="2">The sequence shown here is derived from an EMBL/GenBank/DDBJ whole genome shotgun (WGS) entry which is preliminary data.</text>
</comment>